<dbReference type="EMBL" id="ADLO01000072">
    <property type="protein sequence ID" value="KGF54958.1"/>
    <property type="molecule type" value="Genomic_DNA"/>
</dbReference>
<dbReference type="Proteomes" id="UP000029585">
    <property type="component" value="Unassembled WGS sequence"/>
</dbReference>
<gene>
    <name evidence="1" type="ORF">HMPREF9460_02380</name>
</gene>
<protein>
    <recommendedName>
        <fullName evidence="3">Aminotransferase class I/classII domain-containing protein</fullName>
    </recommendedName>
</protein>
<dbReference type="SUPFAM" id="SSF53383">
    <property type="entry name" value="PLP-dependent transferases"/>
    <property type="match status" value="1"/>
</dbReference>
<dbReference type="Gene3D" id="3.40.640.10">
    <property type="entry name" value="Type I PLP-dependent aspartate aminotransferase-like (Major domain)"/>
    <property type="match status" value="1"/>
</dbReference>
<dbReference type="eggNOG" id="COG0079">
    <property type="taxonomic scope" value="Bacteria"/>
</dbReference>
<dbReference type="AlphaFoldDB" id="A0A096B6C1"/>
<dbReference type="InterPro" id="IPR015424">
    <property type="entry name" value="PyrdxlP-dep_Trfase"/>
</dbReference>
<reference evidence="1 2" key="1">
    <citation type="submission" date="2011-08" db="EMBL/GenBank/DDBJ databases">
        <title>The Genome Sequence of Clostridium orbiscindens 1_3_50AFAA.</title>
        <authorList>
            <consortium name="The Broad Institute Genome Sequencing Platform"/>
            <person name="Earl A."/>
            <person name="Ward D."/>
            <person name="Feldgarden M."/>
            <person name="Gevers D."/>
            <person name="Daigneault M."/>
            <person name="Strauss J."/>
            <person name="Allen-Vercoe E."/>
            <person name="Young S.K."/>
            <person name="Zeng Q."/>
            <person name="Gargeya S."/>
            <person name="Fitzgerald M."/>
            <person name="Haas B."/>
            <person name="Abouelleil A."/>
            <person name="Alvarado L."/>
            <person name="Arachchi H.M."/>
            <person name="Berlin A."/>
            <person name="Brown A."/>
            <person name="Chapman S.B."/>
            <person name="Chen Z."/>
            <person name="Dunbar C."/>
            <person name="Freedman E."/>
            <person name="Gearin G."/>
            <person name="Gellesch M."/>
            <person name="Goldberg J."/>
            <person name="Griggs A."/>
            <person name="Gujja S."/>
            <person name="Heiman D."/>
            <person name="Howarth C."/>
            <person name="Larson L."/>
            <person name="Lui A."/>
            <person name="MacDonald P.J.P."/>
            <person name="Montmayeur A."/>
            <person name="Murphy C."/>
            <person name="Neiman D."/>
            <person name="Pearson M."/>
            <person name="Priest M."/>
            <person name="Roberts A."/>
            <person name="Saif S."/>
            <person name="Shea T."/>
            <person name="Shenoy N."/>
            <person name="Sisk P."/>
            <person name="Stolte C."/>
            <person name="Sykes S."/>
            <person name="Wortman J."/>
            <person name="Nusbaum C."/>
            <person name="Birren B."/>
        </authorList>
    </citation>
    <scope>NUCLEOTIDE SEQUENCE [LARGE SCALE GENOMIC DNA]</scope>
    <source>
        <strain evidence="1 2">1_3_50AFAA</strain>
    </source>
</reference>
<proteinExistence type="predicted"/>
<evidence type="ECO:0008006" key="3">
    <source>
        <dbReference type="Google" id="ProtNLM"/>
    </source>
</evidence>
<keyword evidence="2" id="KW-1185">Reference proteome</keyword>
<dbReference type="Gene3D" id="3.90.1150.10">
    <property type="entry name" value="Aspartate Aminotransferase, domain 1"/>
    <property type="match status" value="1"/>
</dbReference>
<feature type="non-terminal residue" evidence="1">
    <location>
        <position position="73"/>
    </location>
</feature>
<name>A0A096B6C1_FLAPL</name>
<accession>A0A096B6C1</accession>
<evidence type="ECO:0000313" key="1">
    <source>
        <dbReference type="EMBL" id="KGF54958.1"/>
    </source>
</evidence>
<evidence type="ECO:0000313" key="2">
    <source>
        <dbReference type="Proteomes" id="UP000029585"/>
    </source>
</evidence>
<dbReference type="GO" id="GO:0003824">
    <property type="term" value="F:catalytic activity"/>
    <property type="evidence" value="ECO:0007669"/>
    <property type="project" value="UniProtKB-ARBA"/>
</dbReference>
<comment type="caution">
    <text evidence="1">The sequence shown here is derived from an EMBL/GenBank/DDBJ whole genome shotgun (WGS) entry which is preliminary data.</text>
</comment>
<dbReference type="InterPro" id="IPR015422">
    <property type="entry name" value="PyrdxlP-dep_Trfase_small"/>
</dbReference>
<dbReference type="HOGENOM" id="CLU_2710472_0_0_9"/>
<organism evidence="1 2">
    <name type="scientific">Flavonifractor plautii 1_3_50AFAA</name>
    <dbReference type="NCBI Taxonomy" id="742738"/>
    <lineage>
        <taxon>Bacteria</taxon>
        <taxon>Bacillati</taxon>
        <taxon>Bacillota</taxon>
        <taxon>Clostridia</taxon>
        <taxon>Eubacteriales</taxon>
        <taxon>Oscillospiraceae</taxon>
        <taxon>Flavonifractor</taxon>
    </lineage>
</organism>
<sequence>MLTARARFGGDVLDCSANLNPLGMPPAVQAAAAAAAADSARYPDPLCRALRAAIAAHDGVAPEQVLCGGGAAE</sequence>
<dbReference type="InterPro" id="IPR015421">
    <property type="entry name" value="PyrdxlP-dep_Trfase_major"/>
</dbReference>